<evidence type="ECO:0000256" key="1">
    <source>
        <dbReference type="ARBA" id="ARBA00004496"/>
    </source>
</evidence>
<feature type="domain" description="Mur ligase N-terminal catalytic" evidence="16">
    <location>
        <begin position="11"/>
        <end position="110"/>
    </location>
</feature>
<dbReference type="InterPro" id="IPR013221">
    <property type="entry name" value="Mur_ligase_cen"/>
</dbReference>
<dbReference type="SUPFAM" id="SSF53244">
    <property type="entry name" value="MurD-like peptide ligases, peptide-binding domain"/>
    <property type="match status" value="1"/>
</dbReference>
<name>A0A931F8E3_9FIRM</name>
<dbReference type="Gene3D" id="3.40.1190.10">
    <property type="entry name" value="Mur-like, catalytic domain"/>
    <property type="match status" value="1"/>
</dbReference>
<dbReference type="GO" id="GO:0005737">
    <property type="term" value="C:cytoplasm"/>
    <property type="evidence" value="ECO:0007669"/>
    <property type="project" value="UniProtKB-SubCell"/>
</dbReference>
<evidence type="ECO:0000256" key="10">
    <source>
        <dbReference type="ARBA" id="ARBA00022984"/>
    </source>
</evidence>
<gene>
    <name evidence="14 19" type="primary">murC</name>
    <name evidence="19" type="ORF">I0Q91_11120</name>
</gene>
<keyword evidence="10 14" id="KW-0573">Peptidoglycan synthesis</keyword>
<feature type="domain" description="Mur ligase central" evidence="18">
    <location>
        <begin position="114"/>
        <end position="297"/>
    </location>
</feature>
<evidence type="ECO:0000256" key="9">
    <source>
        <dbReference type="ARBA" id="ARBA00022960"/>
    </source>
</evidence>
<dbReference type="HAMAP" id="MF_00046">
    <property type="entry name" value="MurC"/>
    <property type="match status" value="1"/>
</dbReference>
<dbReference type="InterPro" id="IPR004101">
    <property type="entry name" value="Mur_ligase_C"/>
</dbReference>
<keyword evidence="15" id="KW-1133">Transmembrane helix</keyword>
<dbReference type="Proteomes" id="UP000621436">
    <property type="component" value="Unassembled WGS sequence"/>
</dbReference>
<dbReference type="InterPro" id="IPR050061">
    <property type="entry name" value="MurCDEF_pg_biosynth"/>
</dbReference>
<evidence type="ECO:0000256" key="8">
    <source>
        <dbReference type="ARBA" id="ARBA00022840"/>
    </source>
</evidence>
<evidence type="ECO:0000259" key="18">
    <source>
        <dbReference type="Pfam" id="PF08245"/>
    </source>
</evidence>
<dbReference type="NCBIfam" id="TIGR01082">
    <property type="entry name" value="murC"/>
    <property type="match status" value="1"/>
</dbReference>
<dbReference type="PANTHER" id="PTHR43445">
    <property type="entry name" value="UDP-N-ACETYLMURAMATE--L-ALANINE LIGASE-RELATED"/>
    <property type="match status" value="1"/>
</dbReference>
<evidence type="ECO:0000313" key="19">
    <source>
        <dbReference type="EMBL" id="MBF8437636.1"/>
    </source>
</evidence>
<keyword evidence="15" id="KW-0472">Membrane</keyword>
<dbReference type="GO" id="GO:0071555">
    <property type="term" value="P:cell wall organization"/>
    <property type="evidence" value="ECO:0007669"/>
    <property type="project" value="UniProtKB-KW"/>
</dbReference>
<dbReference type="GO" id="GO:0008360">
    <property type="term" value="P:regulation of cell shape"/>
    <property type="evidence" value="ECO:0007669"/>
    <property type="project" value="UniProtKB-KW"/>
</dbReference>
<evidence type="ECO:0000256" key="6">
    <source>
        <dbReference type="ARBA" id="ARBA00022618"/>
    </source>
</evidence>
<dbReference type="Gene3D" id="3.40.50.720">
    <property type="entry name" value="NAD(P)-binding Rossmann-like Domain"/>
    <property type="match status" value="1"/>
</dbReference>
<keyword evidence="9 14" id="KW-0133">Cell shape</keyword>
<evidence type="ECO:0000256" key="15">
    <source>
        <dbReference type="SAM" id="Phobius"/>
    </source>
</evidence>
<evidence type="ECO:0000256" key="3">
    <source>
        <dbReference type="ARBA" id="ARBA00012211"/>
    </source>
</evidence>
<dbReference type="InterPro" id="IPR000713">
    <property type="entry name" value="Mur_ligase_N"/>
</dbReference>
<evidence type="ECO:0000256" key="4">
    <source>
        <dbReference type="ARBA" id="ARBA00022490"/>
    </source>
</evidence>
<dbReference type="GO" id="GO:0008763">
    <property type="term" value="F:UDP-N-acetylmuramate-L-alanine ligase activity"/>
    <property type="evidence" value="ECO:0007669"/>
    <property type="project" value="UniProtKB-UniRule"/>
</dbReference>
<evidence type="ECO:0000256" key="11">
    <source>
        <dbReference type="ARBA" id="ARBA00023306"/>
    </source>
</evidence>
<dbReference type="GO" id="GO:0009252">
    <property type="term" value="P:peptidoglycan biosynthetic process"/>
    <property type="evidence" value="ECO:0007669"/>
    <property type="project" value="UniProtKB-UniRule"/>
</dbReference>
<dbReference type="Pfam" id="PF01225">
    <property type="entry name" value="Mur_ligase"/>
    <property type="match status" value="1"/>
</dbReference>
<keyword evidence="12 14" id="KW-0961">Cell wall biogenesis/degradation</keyword>
<keyword evidence="6 14" id="KW-0132">Cell division</keyword>
<keyword evidence="15" id="KW-0812">Transmembrane</keyword>
<comment type="caution">
    <text evidence="19">The sequence shown here is derived from an EMBL/GenBank/DDBJ whole genome shotgun (WGS) entry which is preliminary data.</text>
</comment>
<evidence type="ECO:0000256" key="5">
    <source>
        <dbReference type="ARBA" id="ARBA00022598"/>
    </source>
</evidence>
<evidence type="ECO:0000256" key="2">
    <source>
        <dbReference type="ARBA" id="ARBA00004752"/>
    </source>
</evidence>
<reference evidence="19" key="1">
    <citation type="submission" date="2020-11" db="EMBL/GenBank/DDBJ databases">
        <title>Halonatronomonas betainensis gen. nov., sp. nov. a novel haloalkaliphilic representative of the family Halanaerobiacae capable of betaine degradation.</title>
        <authorList>
            <person name="Boltyanskaya Y."/>
            <person name="Kevbrin V."/>
            <person name="Detkova E."/>
            <person name="Grouzdev D.S."/>
            <person name="Koziaeva V."/>
            <person name="Zhilina T."/>
        </authorList>
    </citation>
    <scope>NUCLEOTIDE SEQUENCE</scope>
    <source>
        <strain evidence="19">Z-7014</strain>
    </source>
</reference>
<evidence type="ECO:0000313" key="20">
    <source>
        <dbReference type="Proteomes" id="UP000621436"/>
    </source>
</evidence>
<dbReference type="GO" id="GO:0051301">
    <property type="term" value="P:cell division"/>
    <property type="evidence" value="ECO:0007669"/>
    <property type="project" value="UniProtKB-KW"/>
</dbReference>
<dbReference type="EMBL" id="JADPIE010000006">
    <property type="protein sequence ID" value="MBF8437636.1"/>
    <property type="molecule type" value="Genomic_DNA"/>
</dbReference>
<dbReference type="SUPFAM" id="SSF53623">
    <property type="entry name" value="MurD-like peptide ligases, catalytic domain"/>
    <property type="match status" value="1"/>
</dbReference>
<dbReference type="RefSeq" id="WP_270454634.1">
    <property type="nucleotide sequence ID" value="NZ_JADPIE010000006.1"/>
</dbReference>
<keyword evidence="4 14" id="KW-0963">Cytoplasm</keyword>
<dbReference type="SUPFAM" id="SSF51984">
    <property type="entry name" value="MurCD N-terminal domain"/>
    <property type="match status" value="1"/>
</dbReference>
<keyword evidence="5 14" id="KW-0436">Ligase</keyword>
<comment type="function">
    <text evidence="14">Cell wall formation.</text>
</comment>
<protein>
    <recommendedName>
        <fullName evidence="3 14">UDP-N-acetylmuramate--L-alanine ligase</fullName>
        <ecNumber evidence="3 14">6.3.2.8</ecNumber>
    </recommendedName>
    <alternativeName>
        <fullName evidence="14">UDP-N-acetylmuramoyl-L-alanine synthetase</fullName>
    </alternativeName>
</protein>
<organism evidence="19 20">
    <name type="scientific">Halonatronomonas betaini</name>
    <dbReference type="NCBI Taxonomy" id="2778430"/>
    <lineage>
        <taxon>Bacteria</taxon>
        <taxon>Bacillati</taxon>
        <taxon>Bacillota</taxon>
        <taxon>Clostridia</taxon>
        <taxon>Halanaerobiales</taxon>
        <taxon>Halarsenatibacteraceae</taxon>
        <taxon>Halonatronomonas</taxon>
    </lineage>
</organism>
<dbReference type="EC" id="6.3.2.8" evidence="3 14"/>
<feature type="binding site" evidence="14">
    <location>
        <begin position="116"/>
        <end position="122"/>
    </location>
    <ligand>
        <name>ATP</name>
        <dbReference type="ChEBI" id="CHEBI:30616"/>
    </ligand>
</feature>
<dbReference type="GO" id="GO:0005524">
    <property type="term" value="F:ATP binding"/>
    <property type="evidence" value="ECO:0007669"/>
    <property type="project" value="UniProtKB-UniRule"/>
</dbReference>
<keyword evidence="7 14" id="KW-0547">Nucleotide-binding</keyword>
<feature type="transmembrane region" description="Helical" evidence="15">
    <location>
        <begin position="12"/>
        <end position="30"/>
    </location>
</feature>
<evidence type="ECO:0000259" key="16">
    <source>
        <dbReference type="Pfam" id="PF01225"/>
    </source>
</evidence>
<evidence type="ECO:0000259" key="17">
    <source>
        <dbReference type="Pfam" id="PF02875"/>
    </source>
</evidence>
<dbReference type="PANTHER" id="PTHR43445:SF3">
    <property type="entry name" value="UDP-N-ACETYLMURAMATE--L-ALANINE LIGASE"/>
    <property type="match status" value="1"/>
</dbReference>
<evidence type="ECO:0000256" key="12">
    <source>
        <dbReference type="ARBA" id="ARBA00023316"/>
    </source>
</evidence>
<comment type="pathway">
    <text evidence="2 14">Cell wall biogenesis; peptidoglycan biosynthesis.</text>
</comment>
<sequence length="470" mass="53062">MDGLNKFKDKKIHFIGIGGISMSAIANFLLDYDINVTGSDLSYNNKIKELESRGVMINIEHDEENVKSADIIVISSAIPDENPELTYARDNNIKVFKRAEMLAEIAKDKRLIAVSGSHGKTTTTGMLTSIFLQSDRDPSIMIGGDIDLIAGNYKSGEGEFFITEADESDGSLLYFDPDISIVTNIEPEHLDYYGGEEDLYDTMYEFIKKTGESGIILCLEDEGVNTNLIKSRLNKDGALEFTGYGLTNGDYRADIIKNNNFFTSYNLFYQGEFIDKIEMQLTGEHNVLNSLAAIAAARKAGLDWNDIIDGLFNFKGVKRRFEFKGEVNSIKFIDDYAHHPSELETVIKSAKNLKSNKIRFVFQPHRYTRTRDLWNDFKEVLSDRDVFYYIVDIYSANQPKIDNISSKKLVAEIKSNEPDVKIEYIGSIDEATNKLKKIIEEDNLFLTVGAGDVYKIGDRILKSLRSEQNA</sequence>
<comment type="subcellular location">
    <subcellularLocation>
        <location evidence="1 14">Cytoplasm</location>
    </subcellularLocation>
</comment>
<accession>A0A931F8E3</accession>
<evidence type="ECO:0000256" key="14">
    <source>
        <dbReference type="HAMAP-Rule" id="MF_00046"/>
    </source>
</evidence>
<dbReference type="InterPro" id="IPR036615">
    <property type="entry name" value="Mur_ligase_C_dom_sf"/>
</dbReference>
<keyword evidence="8 14" id="KW-0067">ATP-binding</keyword>
<evidence type="ECO:0000256" key="13">
    <source>
        <dbReference type="ARBA" id="ARBA00047833"/>
    </source>
</evidence>
<proteinExistence type="inferred from homology"/>
<dbReference type="Pfam" id="PF02875">
    <property type="entry name" value="Mur_ligase_C"/>
    <property type="match status" value="1"/>
</dbReference>
<dbReference type="Gene3D" id="3.90.190.20">
    <property type="entry name" value="Mur ligase, C-terminal domain"/>
    <property type="match status" value="1"/>
</dbReference>
<dbReference type="AlphaFoldDB" id="A0A931F8E3"/>
<comment type="catalytic activity">
    <reaction evidence="13 14">
        <text>UDP-N-acetyl-alpha-D-muramate + L-alanine + ATP = UDP-N-acetyl-alpha-D-muramoyl-L-alanine + ADP + phosphate + H(+)</text>
        <dbReference type="Rhea" id="RHEA:23372"/>
        <dbReference type="ChEBI" id="CHEBI:15378"/>
        <dbReference type="ChEBI" id="CHEBI:30616"/>
        <dbReference type="ChEBI" id="CHEBI:43474"/>
        <dbReference type="ChEBI" id="CHEBI:57972"/>
        <dbReference type="ChEBI" id="CHEBI:70757"/>
        <dbReference type="ChEBI" id="CHEBI:83898"/>
        <dbReference type="ChEBI" id="CHEBI:456216"/>
        <dbReference type="EC" id="6.3.2.8"/>
    </reaction>
</comment>
<comment type="similarity">
    <text evidence="14">Belongs to the MurCDEF family.</text>
</comment>
<dbReference type="InterPro" id="IPR005758">
    <property type="entry name" value="UDP-N-AcMur_Ala_ligase_MurC"/>
</dbReference>
<dbReference type="Pfam" id="PF08245">
    <property type="entry name" value="Mur_ligase_M"/>
    <property type="match status" value="1"/>
</dbReference>
<dbReference type="InterPro" id="IPR036565">
    <property type="entry name" value="Mur-like_cat_sf"/>
</dbReference>
<feature type="domain" description="Mur ligase C-terminal" evidence="17">
    <location>
        <begin position="319"/>
        <end position="451"/>
    </location>
</feature>
<keyword evidence="20" id="KW-1185">Reference proteome</keyword>
<evidence type="ECO:0000256" key="7">
    <source>
        <dbReference type="ARBA" id="ARBA00022741"/>
    </source>
</evidence>
<keyword evidence="11 14" id="KW-0131">Cell cycle</keyword>